<sequence>MPPKRKSTGGGASASKKAKTVDHGPAAALASEILDASDTYTIPEDDTDVREMLVELAQYARYLEEKVEAAVVAPRQRTREELEEAAEKLWKAAQSGIKKQMKWRPSCKTNSAKWSYDGICPDPEVFGALMGLRGPPAFKMKKLPKSELKDLKGRCEGHARFNTLYISGDHVNVRWSDTGEFKFSGSYGTS</sequence>
<evidence type="ECO:0000313" key="2">
    <source>
        <dbReference type="EMBL" id="EPS99502.1"/>
    </source>
</evidence>
<proteinExistence type="predicted"/>
<protein>
    <submittedName>
        <fullName evidence="2">Uncharacterized protein</fullName>
    </submittedName>
</protein>
<dbReference type="AlphaFoldDB" id="S8E3X5"/>
<dbReference type="eggNOG" id="ENOG502S8R6">
    <property type="taxonomic scope" value="Eukaryota"/>
</dbReference>
<evidence type="ECO:0000313" key="3">
    <source>
        <dbReference type="Proteomes" id="UP000015241"/>
    </source>
</evidence>
<dbReference type="OrthoDB" id="5370359at2759"/>
<keyword evidence="3" id="KW-1185">Reference proteome</keyword>
<evidence type="ECO:0000256" key="1">
    <source>
        <dbReference type="SAM" id="MobiDB-lite"/>
    </source>
</evidence>
<accession>S8E3X5</accession>
<name>S8E3X5_FOMSC</name>
<gene>
    <name evidence="2" type="ORF">FOMPIDRAFT_1147378</name>
</gene>
<dbReference type="Proteomes" id="UP000015241">
    <property type="component" value="Unassembled WGS sequence"/>
</dbReference>
<dbReference type="EMBL" id="KE504156">
    <property type="protein sequence ID" value="EPS99502.1"/>
    <property type="molecule type" value="Genomic_DNA"/>
</dbReference>
<dbReference type="InParanoid" id="S8E3X5"/>
<organism evidence="2 3">
    <name type="scientific">Fomitopsis schrenkii</name>
    <name type="common">Brown rot fungus</name>
    <dbReference type="NCBI Taxonomy" id="2126942"/>
    <lineage>
        <taxon>Eukaryota</taxon>
        <taxon>Fungi</taxon>
        <taxon>Dikarya</taxon>
        <taxon>Basidiomycota</taxon>
        <taxon>Agaricomycotina</taxon>
        <taxon>Agaricomycetes</taxon>
        <taxon>Polyporales</taxon>
        <taxon>Fomitopsis</taxon>
    </lineage>
</organism>
<dbReference type="HOGENOM" id="CLU_102039_0_0_1"/>
<reference evidence="2 3" key="1">
    <citation type="journal article" date="2012" name="Science">
        <title>The Paleozoic origin of enzymatic lignin decomposition reconstructed from 31 fungal genomes.</title>
        <authorList>
            <person name="Floudas D."/>
            <person name="Binder M."/>
            <person name="Riley R."/>
            <person name="Barry K."/>
            <person name="Blanchette R.A."/>
            <person name="Henrissat B."/>
            <person name="Martinez A.T."/>
            <person name="Otillar R."/>
            <person name="Spatafora J.W."/>
            <person name="Yadav J.S."/>
            <person name="Aerts A."/>
            <person name="Benoit I."/>
            <person name="Boyd A."/>
            <person name="Carlson A."/>
            <person name="Copeland A."/>
            <person name="Coutinho P.M."/>
            <person name="de Vries R.P."/>
            <person name="Ferreira P."/>
            <person name="Findley K."/>
            <person name="Foster B."/>
            <person name="Gaskell J."/>
            <person name="Glotzer D."/>
            <person name="Gorecki P."/>
            <person name="Heitman J."/>
            <person name="Hesse C."/>
            <person name="Hori C."/>
            <person name="Igarashi K."/>
            <person name="Jurgens J.A."/>
            <person name="Kallen N."/>
            <person name="Kersten P."/>
            <person name="Kohler A."/>
            <person name="Kuees U."/>
            <person name="Kumar T.K.A."/>
            <person name="Kuo A."/>
            <person name="LaButti K."/>
            <person name="Larrondo L.F."/>
            <person name="Lindquist E."/>
            <person name="Ling A."/>
            <person name="Lombard V."/>
            <person name="Lucas S."/>
            <person name="Lundell T."/>
            <person name="Martin R."/>
            <person name="McLaughlin D.J."/>
            <person name="Morgenstern I."/>
            <person name="Morin E."/>
            <person name="Murat C."/>
            <person name="Nagy L.G."/>
            <person name="Nolan M."/>
            <person name="Ohm R.A."/>
            <person name="Patyshakuliyeva A."/>
            <person name="Rokas A."/>
            <person name="Ruiz-Duenas F.J."/>
            <person name="Sabat G."/>
            <person name="Salamov A."/>
            <person name="Samejima M."/>
            <person name="Schmutz J."/>
            <person name="Slot J.C."/>
            <person name="St John F."/>
            <person name="Stenlid J."/>
            <person name="Sun H."/>
            <person name="Sun S."/>
            <person name="Syed K."/>
            <person name="Tsang A."/>
            <person name="Wiebenga A."/>
            <person name="Young D."/>
            <person name="Pisabarro A."/>
            <person name="Eastwood D.C."/>
            <person name="Martin F."/>
            <person name="Cullen D."/>
            <person name="Grigoriev I.V."/>
            <person name="Hibbett D.S."/>
        </authorList>
    </citation>
    <scope>NUCLEOTIDE SEQUENCE</scope>
    <source>
        <strain evidence="3">FP-58527</strain>
    </source>
</reference>
<feature type="region of interest" description="Disordered" evidence="1">
    <location>
        <begin position="1"/>
        <end position="25"/>
    </location>
</feature>